<gene>
    <name evidence="5" type="ORF">AMJ74_04735</name>
</gene>
<organism evidence="5 6">
    <name type="scientific">candidate division WOR_3 bacterium SM1_77</name>
    <dbReference type="NCBI Taxonomy" id="1703778"/>
    <lineage>
        <taxon>Bacteria</taxon>
        <taxon>Bacteria division WOR-3</taxon>
    </lineage>
</organism>
<keyword evidence="2" id="KW-0812">Transmembrane</keyword>
<evidence type="ECO:0000313" key="5">
    <source>
        <dbReference type="EMBL" id="KPL13722.1"/>
    </source>
</evidence>
<name>A0A0S8JWH1_UNCW3</name>
<sequence>MRKLLVIPAIIVGLLVIIFLLAGTPFFLGFVREKIETAVEQSTGMSLVIGSLKGNLLYAAQLEDVDVASTIQIERLKVTYNPFRLLAKQVDITSVQISGLHVDFDRFEVLLKNLPKKTEEPRSETRIFDITIREFSISNSGVAGTVGNTPRSVSMATRGSLTPDQFVLDSLWLWTDKSRVVINGSIPLSEQNDLALKYDMAVAAEDLGIPGLSGEIRGQGSVGGKVSAIELQSFSQLAIRYLESDLNGVVELGWLVPDFRHLQVDARVKARTKSLRKEMYQKDSMDLIVRLENTNLDCDIRSNLGNLRMRGTLKDDVTRPNFRGTFEGYFDYADFEPSFMGRIHYRNDSLQLSDFALVSRRVAVDLSLLLNTRTKEISNAKVNLSCSDLSVWNTFISAPGNINGKLWCTLNISGSLDNPQAVAKLRISDAEIYSEHIAGVDLDLSLRGSVVALDSGLIQSERGELVLAGSYDFRKQDFTTSLYSDGIVFKAPEVFGKASLPLGGNVGLDLRAQGNVQVPRVQGEIFINDFVYDTLAFGNHQLECQLDDDTLRFSLMTENEDLILRARMILGGVFPCTADLELRHYMLDRYVTPATGYVTAQIAAEGALAQLKDASGTVQIDTIKLLVEGQSLENVGAIIAVLKDRMIHLQSCELVVAGQNLYANGSMPLEFAS</sequence>
<keyword evidence="4" id="KW-0472">Membrane</keyword>
<evidence type="ECO:0000256" key="2">
    <source>
        <dbReference type="ARBA" id="ARBA00022692"/>
    </source>
</evidence>
<proteinExistence type="predicted"/>
<dbReference type="AlphaFoldDB" id="A0A0S8JWH1"/>
<dbReference type="EMBL" id="LJVE01000088">
    <property type="protein sequence ID" value="KPL13722.1"/>
    <property type="molecule type" value="Genomic_DNA"/>
</dbReference>
<keyword evidence="3" id="KW-1133">Transmembrane helix</keyword>
<dbReference type="GO" id="GO:0016020">
    <property type="term" value="C:membrane"/>
    <property type="evidence" value="ECO:0007669"/>
    <property type="project" value="UniProtKB-SubCell"/>
</dbReference>
<comment type="subcellular location">
    <subcellularLocation>
        <location evidence="1">Membrane</location>
        <topology evidence="1">Single-pass membrane protein</topology>
    </subcellularLocation>
</comment>
<comment type="caution">
    <text evidence="5">The sequence shown here is derived from an EMBL/GenBank/DDBJ whole genome shotgun (WGS) entry which is preliminary data.</text>
</comment>
<dbReference type="PANTHER" id="PTHR36985">
    <property type="entry name" value="TRANSLOCATION AND ASSEMBLY MODULE SUBUNIT TAMB"/>
    <property type="match status" value="1"/>
</dbReference>
<evidence type="ECO:0000256" key="4">
    <source>
        <dbReference type="ARBA" id="ARBA00023136"/>
    </source>
</evidence>
<evidence type="ECO:0000256" key="3">
    <source>
        <dbReference type="ARBA" id="ARBA00022989"/>
    </source>
</evidence>
<dbReference type="Proteomes" id="UP000050975">
    <property type="component" value="Unassembled WGS sequence"/>
</dbReference>
<reference evidence="5 6" key="1">
    <citation type="journal article" date="2015" name="Microbiome">
        <title>Genomic resolution of linkages in carbon, nitrogen, and sulfur cycling among widespread estuary sediment bacteria.</title>
        <authorList>
            <person name="Baker B.J."/>
            <person name="Lazar C.S."/>
            <person name="Teske A.P."/>
            <person name="Dick G.J."/>
        </authorList>
    </citation>
    <scope>NUCLEOTIDE SEQUENCE [LARGE SCALE GENOMIC DNA]</scope>
    <source>
        <strain evidence="5">SM1_77</strain>
    </source>
</reference>
<evidence type="ECO:0008006" key="7">
    <source>
        <dbReference type="Google" id="ProtNLM"/>
    </source>
</evidence>
<dbReference type="PANTHER" id="PTHR36985:SF1">
    <property type="entry name" value="TRANSLOCATION AND ASSEMBLY MODULE SUBUNIT TAMB"/>
    <property type="match status" value="1"/>
</dbReference>
<evidence type="ECO:0000256" key="1">
    <source>
        <dbReference type="ARBA" id="ARBA00004167"/>
    </source>
</evidence>
<feature type="non-terminal residue" evidence="5">
    <location>
        <position position="673"/>
    </location>
</feature>
<protein>
    <recommendedName>
        <fullName evidence="7">AsmA domain-containing protein</fullName>
    </recommendedName>
</protein>
<evidence type="ECO:0000313" key="6">
    <source>
        <dbReference type="Proteomes" id="UP000050975"/>
    </source>
</evidence>
<accession>A0A0S8JWH1</accession>